<name>A0A499U9U7_9ACTN</name>
<protein>
    <recommendedName>
        <fullName evidence="4">Guanylate cyclase domain-containing protein</fullName>
    </recommendedName>
</protein>
<dbReference type="EMBL" id="AP019620">
    <property type="protein sequence ID" value="BBJ37424.1"/>
    <property type="molecule type" value="Genomic_DNA"/>
</dbReference>
<evidence type="ECO:0008006" key="4">
    <source>
        <dbReference type="Google" id="ProtNLM"/>
    </source>
</evidence>
<evidence type="ECO:0000256" key="1">
    <source>
        <dbReference type="SAM" id="MobiDB-lite"/>
    </source>
</evidence>
<reference evidence="2 3" key="1">
    <citation type="journal article" date="2020" name="Int. J. Syst. Evol. Microbiol.">
        <title>Reclassification of Streptomyces castelarensis and Streptomyces sporoclivatus as later heterotypic synonyms of Streptomyces antimycoticus.</title>
        <authorList>
            <person name="Komaki H."/>
            <person name="Tamura T."/>
        </authorList>
    </citation>
    <scope>NUCLEOTIDE SEQUENCE [LARGE SCALE GENOMIC DNA]</scope>
    <source>
        <strain evidence="2 3">NBRC 100767</strain>
    </source>
</reference>
<dbReference type="Proteomes" id="UP000463951">
    <property type="component" value="Chromosome"/>
</dbReference>
<dbReference type="AlphaFoldDB" id="A0A499U9U7"/>
<sequence>MIDMKGYSRIPEAKMAPVRSDLDDILTTVLADNALEDPRQHEGTFKDTGDGAILVFPARVLPRLVDPLLSQLNEALIRHERVRPASAATIRLRASLHVGPLSLPDHRGDAINDACRLIDSQAARQALSAAADSGAFLGTVLSETTYRRTVRAGRTPDVGQSHFLEAVARVSDKPDFEEPCWLHVPGLPAQALRPYIDDLPAPHPPAADSEAPSGGNAASAGGGPSFQFHAPLYDPTVAGTIENLRIDRRRR</sequence>
<proteinExistence type="predicted"/>
<feature type="compositionally biased region" description="Low complexity" evidence="1">
    <location>
        <begin position="206"/>
        <end position="219"/>
    </location>
</feature>
<organism evidence="2 3">
    <name type="scientific">Streptomyces antimycoticus</name>
    <dbReference type="NCBI Taxonomy" id="68175"/>
    <lineage>
        <taxon>Bacteria</taxon>
        <taxon>Bacillati</taxon>
        <taxon>Actinomycetota</taxon>
        <taxon>Actinomycetes</taxon>
        <taxon>Kitasatosporales</taxon>
        <taxon>Streptomycetaceae</taxon>
        <taxon>Streptomyces</taxon>
        <taxon>Streptomyces violaceusniger group</taxon>
    </lineage>
</organism>
<evidence type="ECO:0000313" key="3">
    <source>
        <dbReference type="Proteomes" id="UP000463951"/>
    </source>
</evidence>
<gene>
    <name evidence="2" type="ORF">SSPO_001420</name>
</gene>
<accession>A0A499U9U7</accession>
<feature type="region of interest" description="Disordered" evidence="1">
    <location>
        <begin position="196"/>
        <end position="223"/>
    </location>
</feature>
<evidence type="ECO:0000313" key="2">
    <source>
        <dbReference type="EMBL" id="BBJ37424.1"/>
    </source>
</evidence>